<dbReference type="GO" id="GO:0005506">
    <property type="term" value="F:iron ion binding"/>
    <property type="evidence" value="ECO:0007669"/>
    <property type="project" value="InterPro"/>
</dbReference>
<proteinExistence type="predicted"/>
<keyword evidence="6" id="KW-0249">Electron transport</keyword>
<evidence type="ECO:0000256" key="8">
    <source>
        <dbReference type="PIRSR" id="PIRSR000005-1"/>
    </source>
</evidence>
<dbReference type="InterPro" id="IPR009056">
    <property type="entry name" value="Cyt_c-like_dom"/>
</dbReference>
<gene>
    <name evidence="12" type="ORF">AFERRID_06810</name>
</gene>
<keyword evidence="13" id="KW-1185">Reference proteome</keyword>
<keyword evidence="10" id="KW-0732">Signal</keyword>
<dbReference type="Proteomes" id="UP000280188">
    <property type="component" value="Chromosome"/>
</dbReference>
<dbReference type="EMBL" id="AP018795">
    <property type="protein sequence ID" value="BBF64463.1"/>
    <property type="molecule type" value="Genomic_DNA"/>
</dbReference>
<feature type="binding site" description="covalent" evidence="8">
    <location>
        <position position="182"/>
    </location>
    <ligand>
        <name>heme c</name>
        <dbReference type="ChEBI" id="CHEBI:61717"/>
        <label>2</label>
    </ligand>
</feature>
<dbReference type="PIRSF" id="PIRSF000005">
    <property type="entry name" value="Cytochrome_c4"/>
    <property type="match status" value="1"/>
</dbReference>
<evidence type="ECO:0000256" key="9">
    <source>
        <dbReference type="PIRSR" id="PIRSR000005-2"/>
    </source>
</evidence>
<feature type="binding site" description="covalent" evidence="8">
    <location>
        <position position="81"/>
    </location>
    <ligand>
        <name>heme c</name>
        <dbReference type="ChEBI" id="CHEBI:61717"/>
        <label>1</label>
    </ligand>
</feature>
<keyword evidence="4 9" id="KW-0479">Metal-binding</keyword>
<feature type="binding site" description="axial binding residue" evidence="9">
    <location>
        <position position="225"/>
    </location>
    <ligand>
        <name>heme c</name>
        <dbReference type="ChEBI" id="CHEBI:61717"/>
        <label>2</label>
    </ligand>
    <ligandPart>
        <name>Fe</name>
        <dbReference type="ChEBI" id="CHEBI:18248"/>
    </ligandPart>
</feature>
<dbReference type="AlphaFoldDB" id="A0A2Z6IKZ8"/>
<dbReference type="Gene3D" id="1.10.760.10">
    <property type="entry name" value="Cytochrome c-like domain"/>
    <property type="match status" value="2"/>
</dbReference>
<evidence type="ECO:0000256" key="6">
    <source>
        <dbReference type="ARBA" id="ARBA00022982"/>
    </source>
</evidence>
<feature type="binding site" description="covalent" evidence="8">
    <location>
        <position position="78"/>
    </location>
    <ligand>
        <name>heme c</name>
        <dbReference type="ChEBI" id="CHEBI:61717"/>
        <label>1</label>
    </ligand>
</feature>
<organism evidence="12 13">
    <name type="scientific">Acidithiobacillus ferridurans</name>
    <dbReference type="NCBI Taxonomy" id="1232575"/>
    <lineage>
        <taxon>Bacteria</taxon>
        <taxon>Pseudomonadati</taxon>
        <taxon>Pseudomonadota</taxon>
        <taxon>Acidithiobacillia</taxon>
        <taxon>Acidithiobacillales</taxon>
        <taxon>Acidithiobacillaceae</taxon>
        <taxon>Acidithiobacillus</taxon>
    </lineage>
</organism>
<dbReference type="InterPro" id="IPR050597">
    <property type="entry name" value="Cytochrome_c_Oxidase_Subunit"/>
</dbReference>
<protein>
    <submittedName>
        <fullName evidence="12">Cytochrome c-552</fullName>
    </submittedName>
</protein>
<dbReference type="GO" id="GO:0020037">
    <property type="term" value="F:heme binding"/>
    <property type="evidence" value="ECO:0007669"/>
    <property type="project" value="InterPro"/>
</dbReference>
<feature type="binding site" description="axial binding residue" evidence="9">
    <location>
        <position position="82"/>
    </location>
    <ligand>
        <name>heme c</name>
        <dbReference type="ChEBI" id="CHEBI:61717"/>
        <label>1</label>
    </ligand>
    <ligandPart>
        <name>Fe</name>
        <dbReference type="ChEBI" id="CHEBI:18248"/>
    </ligandPart>
</feature>
<accession>A0A2Z6IKZ8</accession>
<dbReference type="InterPro" id="IPR024167">
    <property type="entry name" value="Cytochrome_c4-like"/>
</dbReference>
<evidence type="ECO:0000256" key="10">
    <source>
        <dbReference type="SAM" id="SignalP"/>
    </source>
</evidence>
<keyword evidence="5" id="KW-0574">Periplasm</keyword>
<evidence type="ECO:0000313" key="13">
    <source>
        <dbReference type="Proteomes" id="UP000280188"/>
    </source>
</evidence>
<dbReference type="SUPFAM" id="SSF46626">
    <property type="entry name" value="Cytochrome c"/>
    <property type="match status" value="2"/>
</dbReference>
<feature type="domain" description="Cytochrome c" evidence="11">
    <location>
        <begin position="64"/>
        <end position="148"/>
    </location>
</feature>
<feature type="chain" id="PRO_5016410346" evidence="10">
    <location>
        <begin position="34"/>
        <end position="247"/>
    </location>
</feature>
<dbReference type="GO" id="GO:0042597">
    <property type="term" value="C:periplasmic space"/>
    <property type="evidence" value="ECO:0007669"/>
    <property type="project" value="UniProtKB-SubCell"/>
</dbReference>
<dbReference type="PANTHER" id="PTHR33751:SF9">
    <property type="entry name" value="CYTOCHROME C4"/>
    <property type="match status" value="1"/>
</dbReference>
<dbReference type="PROSITE" id="PS51007">
    <property type="entry name" value="CYTC"/>
    <property type="match status" value="2"/>
</dbReference>
<dbReference type="PANTHER" id="PTHR33751">
    <property type="entry name" value="CBB3-TYPE CYTOCHROME C OXIDASE SUBUNIT FIXP"/>
    <property type="match status" value="1"/>
</dbReference>
<feature type="binding site" description="covalent" evidence="8">
    <location>
        <position position="179"/>
    </location>
    <ligand>
        <name>heme c</name>
        <dbReference type="ChEBI" id="CHEBI:61717"/>
        <label>2</label>
    </ligand>
</feature>
<feature type="domain" description="Cytochrome c" evidence="11">
    <location>
        <begin position="158"/>
        <end position="247"/>
    </location>
</feature>
<evidence type="ECO:0000256" key="4">
    <source>
        <dbReference type="ARBA" id="ARBA00022723"/>
    </source>
</evidence>
<comment type="PTM">
    <text evidence="8">Binds 2 heme c groups covalently per subunit.</text>
</comment>
<evidence type="ECO:0000256" key="7">
    <source>
        <dbReference type="ARBA" id="ARBA00023004"/>
    </source>
</evidence>
<evidence type="ECO:0000256" key="3">
    <source>
        <dbReference type="ARBA" id="ARBA00022617"/>
    </source>
</evidence>
<name>A0A2Z6IKZ8_ACIFI</name>
<keyword evidence="3 8" id="KW-0349">Heme</keyword>
<sequence>MPALTTKVPHMLQKKPLLSVIPLFSMAMVMASAAYGSPLAKTVSGAPTAATASAVSSVTATTASVTASGIPTVVQSTCMACHGMQGIAADGGMFPNLAGQWKPYLLRQLDHFKTHVRADPQSPIMWGMAAPLTAAQMQQVADYFSSQKPASGHVYDPKLVAEGKKLYFGGLPDKHMPACMACHGATLAGLPPYFPRLAGQKRTYVINQLTYFKSGQRVATHKGIMQYVASRLNPKQITALAAYIRSR</sequence>
<evidence type="ECO:0000256" key="5">
    <source>
        <dbReference type="ARBA" id="ARBA00022764"/>
    </source>
</evidence>
<reference evidence="12 13" key="1">
    <citation type="journal article" date="2018" name="Microbiol. Resour. Announc.">
        <title>Complete Genome Sequence of Acidithiobacillus ferridurans JCM 18981.</title>
        <authorList>
            <person name="Miyauchi T."/>
            <person name="Kouzuma A."/>
            <person name="Abe T."/>
            <person name="Watanabe K."/>
        </authorList>
    </citation>
    <scope>NUCLEOTIDE SEQUENCE [LARGE SCALE GENOMIC DNA]</scope>
    <source>
        <strain evidence="13">ATCC 33020 / DSM 29468 / JCM 18981 / 11Fe</strain>
    </source>
</reference>
<keyword evidence="2" id="KW-0813">Transport</keyword>
<evidence type="ECO:0000259" key="11">
    <source>
        <dbReference type="PROSITE" id="PS51007"/>
    </source>
</evidence>
<feature type="signal peptide" evidence="10">
    <location>
        <begin position="1"/>
        <end position="33"/>
    </location>
</feature>
<evidence type="ECO:0000256" key="1">
    <source>
        <dbReference type="ARBA" id="ARBA00004418"/>
    </source>
</evidence>
<dbReference type="Pfam" id="PF00034">
    <property type="entry name" value="Cytochrom_C"/>
    <property type="match status" value="2"/>
</dbReference>
<dbReference type="KEGG" id="afj:AFERRID_06810"/>
<feature type="binding site" description="axial binding residue" evidence="9">
    <location>
        <position position="125"/>
    </location>
    <ligand>
        <name>heme c</name>
        <dbReference type="ChEBI" id="CHEBI:61717"/>
        <label>1</label>
    </ligand>
    <ligandPart>
        <name>Fe</name>
        <dbReference type="ChEBI" id="CHEBI:18248"/>
    </ligandPart>
</feature>
<evidence type="ECO:0000256" key="2">
    <source>
        <dbReference type="ARBA" id="ARBA00022448"/>
    </source>
</evidence>
<dbReference type="InterPro" id="IPR036909">
    <property type="entry name" value="Cyt_c-like_dom_sf"/>
</dbReference>
<feature type="binding site" description="axial binding residue" evidence="9">
    <location>
        <position position="183"/>
    </location>
    <ligand>
        <name>heme c</name>
        <dbReference type="ChEBI" id="CHEBI:61717"/>
        <label>2</label>
    </ligand>
    <ligandPart>
        <name>Fe</name>
        <dbReference type="ChEBI" id="CHEBI:18248"/>
    </ligandPart>
</feature>
<dbReference type="GO" id="GO:0009055">
    <property type="term" value="F:electron transfer activity"/>
    <property type="evidence" value="ECO:0007669"/>
    <property type="project" value="InterPro"/>
</dbReference>
<evidence type="ECO:0000313" key="12">
    <source>
        <dbReference type="EMBL" id="BBF64463.1"/>
    </source>
</evidence>
<keyword evidence="7 9" id="KW-0408">Iron</keyword>
<comment type="subcellular location">
    <subcellularLocation>
        <location evidence="1">Periplasm</location>
    </subcellularLocation>
</comment>